<organism evidence="1 2">
    <name type="scientific">Ralstonia solanacearum</name>
    <name type="common">Pseudomonas solanacearum</name>
    <dbReference type="NCBI Taxonomy" id="305"/>
    <lineage>
        <taxon>Bacteria</taxon>
        <taxon>Pseudomonadati</taxon>
        <taxon>Pseudomonadota</taxon>
        <taxon>Betaproteobacteria</taxon>
        <taxon>Burkholderiales</taxon>
        <taxon>Burkholderiaceae</taxon>
        <taxon>Ralstonia</taxon>
        <taxon>Ralstonia solanacearum species complex</taxon>
    </lineage>
</organism>
<dbReference type="Proteomes" id="UP000261758">
    <property type="component" value="Chromosome"/>
</dbReference>
<protein>
    <submittedName>
        <fullName evidence="1">Uncharacterized protein</fullName>
    </submittedName>
</protein>
<dbReference type="EMBL" id="CP022759">
    <property type="protein sequence ID" value="AXV82856.1"/>
    <property type="molecule type" value="Genomic_DNA"/>
</dbReference>
<accession>A0AAD0S856</accession>
<proteinExistence type="predicted"/>
<sequence length="348" mass="37902">MYELHAKEPVPATLTIGTKDAERFSHEFRRFHDYGGTLEFENIDFSMKGSPLFPGADVACKRLQLATQQHAITLSIAVGEHLSHRLDFFGQSTAGAKGIAFTGQAFGGLITTKLKVDFGGRDVGLTLSADFRQWVRKPVARLPHFARAAQFIEAIGRESKVAISLESGGIETELGVCSVPEGDFFPALDAFFYEAGALRELDAFFGLGLVMPEDLDDVMHTVKNFSDVLSLIGIHKTDTPEISMKFTPLPKEESGVGEYTHILSAIETQKPIDLLLTQEVTLNFGDKSFGPFVVEVSCPQALVNTIGPVQFTPGTPTRLSLRPADGYQWSSRNGGACATYEGPSARRP</sequence>
<name>A0AAD0S856_RALSL</name>
<gene>
    <name evidence="1" type="ORF">CJO77_15675</name>
</gene>
<dbReference type="AlphaFoldDB" id="A0AAD0S856"/>
<reference evidence="1 2" key="1">
    <citation type="submission" date="2017-08" db="EMBL/GenBank/DDBJ databases">
        <title>Genome sequences of Ralstonia solanacearum Species Complex (RSSC) isolated from Potato bacterial wilts in Korea.</title>
        <authorList>
            <person name="Cho H."/>
            <person name="Song E.-S."/>
            <person name="Lee Y.K."/>
            <person name="Lee S."/>
            <person name="Lee S.-W."/>
            <person name="Jo A."/>
            <person name="Kim J.-G."/>
            <person name="Hwang I."/>
        </authorList>
    </citation>
    <scope>NUCLEOTIDE SEQUENCE [LARGE SCALE GENOMIC DNA]</scope>
    <source>
        <strain evidence="1 2">T98</strain>
    </source>
</reference>
<evidence type="ECO:0000313" key="1">
    <source>
        <dbReference type="EMBL" id="AXV82856.1"/>
    </source>
</evidence>
<evidence type="ECO:0000313" key="2">
    <source>
        <dbReference type="Proteomes" id="UP000261758"/>
    </source>
</evidence>